<feature type="domain" description="KIND" evidence="15">
    <location>
        <begin position="1"/>
        <end position="107"/>
    </location>
</feature>
<dbReference type="GO" id="GO:0005856">
    <property type="term" value="C:cytoskeleton"/>
    <property type="evidence" value="ECO:0007669"/>
    <property type="project" value="UniProtKB-SubCell"/>
</dbReference>
<dbReference type="PANTHER" id="PTHR21345:SF5">
    <property type="entry name" value="PROTEIN SPIRE HOMOLOG 2"/>
    <property type="match status" value="1"/>
</dbReference>
<dbReference type="GO" id="GO:0003779">
    <property type="term" value="F:actin binding"/>
    <property type="evidence" value="ECO:0007669"/>
    <property type="project" value="UniProtKB-KW"/>
</dbReference>
<dbReference type="GO" id="GO:0015031">
    <property type="term" value="P:protein transport"/>
    <property type="evidence" value="ECO:0007669"/>
    <property type="project" value="UniProtKB-KW"/>
</dbReference>
<dbReference type="STRING" id="56216.A0A1A6HFU5"/>
<evidence type="ECO:0000256" key="6">
    <source>
        <dbReference type="ARBA" id="ARBA00022475"/>
    </source>
</evidence>
<keyword evidence="8" id="KW-0677">Repeat</keyword>
<evidence type="ECO:0000313" key="16">
    <source>
        <dbReference type="EMBL" id="OBS77124.1"/>
    </source>
</evidence>
<dbReference type="GO" id="GO:0036089">
    <property type="term" value="P:cleavage furrow formation"/>
    <property type="evidence" value="ECO:0007669"/>
    <property type="project" value="TreeGrafter"/>
</dbReference>
<dbReference type="AlphaFoldDB" id="A0A1A6HFU5"/>
<keyword evidence="6" id="KW-1003">Cell membrane</keyword>
<feature type="region of interest" description="Disordered" evidence="14">
    <location>
        <begin position="42"/>
        <end position="65"/>
    </location>
</feature>
<dbReference type="EMBL" id="LZPO01034768">
    <property type="protein sequence ID" value="OBS77124.1"/>
    <property type="molecule type" value="Genomic_DNA"/>
</dbReference>
<protein>
    <recommendedName>
        <fullName evidence="15">KIND domain-containing protein</fullName>
    </recommendedName>
</protein>
<evidence type="ECO:0000256" key="4">
    <source>
        <dbReference type="ARBA" id="ARBA00010956"/>
    </source>
</evidence>
<dbReference type="GO" id="GO:0048193">
    <property type="term" value="P:Golgi vesicle transport"/>
    <property type="evidence" value="ECO:0007669"/>
    <property type="project" value="TreeGrafter"/>
</dbReference>
<keyword evidence="13" id="KW-0968">Cytoplasmic vesicle</keyword>
<evidence type="ECO:0000256" key="2">
    <source>
        <dbReference type="ARBA" id="ARBA00004245"/>
    </source>
</evidence>
<dbReference type="GO" id="GO:0008017">
    <property type="term" value="F:microtubule binding"/>
    <property type="evidence" value="ECO:0007669"/>
    <property type="project" value="TreeGrafter"/>
</dbReference>
<sequence>MVQSLGFAIYRALDWGLDESEERELSPQLERLIDLMANSDCEDSSCGAADEGYGGPEEEEEAEGGPRAVRTFAQAMRLCALRLTDPHGAQAHYQAVCRALFVETLELRAFLARVREAKEMLQKLGEDEPRVEKPLAELDHLGHTDWARLWVQLMRELRHGVKLKKVQEQEFNPLPTEFQLTPFEMLMQDIRARNYKLRKVMVDGDIPPRVKKDAHELILDFIRSRPPLKQVSERRLRPIPQKQRTLHEKILEEIKQERRLRPVGAQHLSARGFGSLPCILNACSGDIKSTSCINLSVTDAGSGSQRPRPRVLLKAPTLAEMEEMNTSEEEESPCGEVTLKRDRSFSEHDLAQLRSEMVSGLQLVTQPPGGMEPPRARVGSMHSWRPSTQDQVFCPVSGQSQPYPSSALPSSLSSVDKPEASAPDTRHLWLEFSHPVESLALTVEEVVDVRRVLVKAEMEKFLQDKELFSSLKRGKICCCCRTKFPLFSWPPTCLFCKRAVCTSCSVKMKMPSKKCAHIPVYTLGFESLQKVPTTKAASMLRRDAFQSLQGPKWRSVEEEFPHIYAHGCVLKDVCSDCTSFVADVVCSSRKSVDVLNATPQRRRQTQTSLSLIY</sequence>
<dbReference type="GO" id="GO:0030041">
    <property type="term" value="P:actin filament polymerization"/>
    <property type="evidence" value="ECO:0007669"/>
    <property type="project" value="TreeGrafter"/>
</dbReference>
<keyword evidence="12" id="KW-0206">Cytoskeleton</keyword>
<evidence type="ECO:0000313" key="17">
    <source>
        <dbReference type="Proteomes" id="UP000092124"/>
    </source>
</evidence>
<reference evidence="16 17" key="1">
    <citation type="submission" date="2016-06" db="EMBL/GenBank/DDBJ databases">
        <title>The Draft Genome Sequence and Annotation of the Desert Woodrat Neotoma lepida.</title>
        <authorList>
            <person name="Campbell M."/>
            <person name="Oakeson K.F."/>
            <person name="Yandell M."/>
            <person name="Halpert J.R."/>
            <person name="Dearing D."/>
        </authorList>
    </citation>
    <scope>NUCLEOTIDE SEQUENCE [LARGE SCALE GENOMIC DNA]</scope>
    <source>
        <strain evidence="16">417</strain>
        <tissue evidence="16">Liver</tissue>
    </source>
</reference>
<keyword evidence="10" id="KW-0472">Membrane</keyword>
<comment type="caution">
    <text evidence="16">The sequence shown here is derived from an EMBL/GenBank/DDBJ whole genome shotgun (WGS) entry which is preliminary data.</text>
</comment>
<evidence type="ECO:0000256" key="12">
    <source>
        <dbReference type="ARBA" id="ARBA00023212"/>
    </source>
</evidence>
<evidence type="ECO:0000256" key="14">
    <source>
        <dbReference type="SAM" id="MobiDB-lite"/>
    </source>
</evidence>
<dbReference type="GO" id="GO:0051639">
    <property type="term" value="P:actin filament network formation"/>
    <property type="evidence" value="ECO:0007669"/>
    <property type="project" value="TreeGrafter"/>
</dbReference>
<dbReference type="SMART" id="SM00750">
    <property type="entry name" value="KIND"/>
    <property type="match status" value="1"/>
</dbReference>
<dbReference type="GO" id="GO:0040038">
    <property type="term" value="P:polar body extrusion after meiotic divisions"/>
    <property type="evidence" value="ECO:0007669"/>
    <property type="project" value="TreeGrafter"/>
</dbReference>
<keyword evidence="7" id="KW-0963">Cytoplasm</keyword>
<dbReference type="InterPro" id="IPR011019">
    <property type="entry name" value="KIND_dom"/>
</dbReference>
<dbReference type="GO" id="GO:0051295">
    <property type="term" value="P:establishment of meiotic spindle localization"/>
    <property type="evidence" value="ECO:0007669"/>
    <property type="project" value="TreeGrafter"/>
</dbReference>
<dbReference type="PANTHER" id="PTHR21345">
    <property type="entry name" value="SPIRE"/>
    <property type="match status" value="1"/>
</dbReference>
<comment type="similarity">
    <text evidence="4">Belongs to the spire family.</text>
</comment>
<dbReference type="OrthoDB" id="10043757at2759"/>
<keyword evidence="17" id="KW-1185">Reference proteome</keyword>
<keyword evidence="11" id="KW-0009">Actin-binding</keyword>
<dbReference type="Pfam" id="PF16474">
    <property type="entry name" value="KIND"/>
    <property type="match status" value="1"/>
</dbReference>
<evidence type="ECO:0000256" key="10">
    <source>
        <dbReference type="ARBA" id="ARBA00023136"/>
    </source>
</evidence>
<dbReference type="CDD" id="cd22065">
    <property type="entry name" value="WH2_Spire_1-2_r1"/>
    <property type="match status" value="1"/>
</dbReference>
<dbReference type="GO" id="GO:0005938">
    <property type="term" value="C:cell cortex"/>
    <property type="evidence" value="ECO:0007669"/>
    <property type="project" value="TreeGrafter"/>
</dbReference>
<proteinExistence type="inferred from homology"/>
<dbReference type="Proteomes" id="UP000092124">
    <property type="component" value="Unassembled WGS sequence"/>
</dbReference>
<keyword evidence="5" id="KW-0813">Transport</keyword>
<dbReference type="SUPFAM" id="SSF57903">
    <property type="entry name" value="FYVE/PHD zinc finger"/>
    <property type="match status" value="1"/>
</dbReference>
<evidence type="ECO:0000256" key="13">
    <source>
        <dbReference type="ARBA" id="ARBA00023329"/>
    </source>
</evidence>
<dbReference type="GO" id="GO:0005886">
    <property type="term" value="C:plasma membrane"/>
    <property type="evidence" value="ECO:0007669"/>
    <property type="project" value="UniProtKB-SubCell"/>
</dbReference>
<dbReference type="CDD" id="cd22186">
    <property type="entry name" value="WH2_Spire1-2_r3"/>
    <property type="match status" value="1"/>
</dbReference>
<dbReference type="InterPro" id="IPR011011">
    <property type="entry name" value="Znf_FYVE_PHD"/>
</dbReference>
<dbReference type="Gene3D" id="1.10.510.10">
    <property type="entry name" value="Transferase(Phosphotransferase) domain 1"/>
    <property type="match status" value="1"/>
</dbReference>
<dbReference type="CDD" id="cd22079">
    <property type="entry name" value="WH2_Spire2_r2"/>
    <property type="match status" value="1"/>
</dbReference>
<evidence type="ECO:0000256" key="9">
    <source>
        <dbReference type="ARBA" id="ARBA00022927"/>
    </source>
</evidence>
<evidence type="ECO:0000256" key="3">
    <source>
        <dbReference type="ARBA" id="ARBA00004413"/>
    </source>
</evidence>
<feature type="region of interest" description="Disordered" evidence="14">
    <location>
        <begin position="395"/>
        <end position="419"/>
    </location>
</feature>
<gene>
    <name evidence="16" type="ORF">A6R68_16427</name>
</gene>
<dbReference type="CDD" id="cd22081">
    <property type="entry name" value="WH2_Spire2_r4"/>
    <property type="match status" value="1"/>
</dbReference>
<name>A0A1A6HFU5_NEOLE</name>
<dbReference type="GO" id="GO:0030659">
    <property type="term" value="C:cytoplasmic vesicle membrane"/>
    <property type="evidence" value="ECO:0007669"/>
    <property type="project" value="UniProtKB-SubCell"/>
</dbReference>
<evidence type="ECO:0000256" key="7">
    <source>
        <dbReference type="ARBA" id="ARBA00022490"/>
    </source>
</evidence>
<organism evidence="16 17">
    <name type="scientific">Neotoma lepida</name>
    <name type="common">Desert woodrat</name>
    <dbReference type="NCBI Taxonomy" id="56216"/>
    <lineage>
        <taxon>Eukaryota</taxon>
        <taxon>Metazoa</taxon>
        <taxon>Chordata</taxon>
        <taxon>Craniata</taxon>
        <taxon>Vertebrata</taxon>
        <taxon>Euteleostomi</taxon>
        <taxon>Mammalia</taxon>
        <taxon>Eutheria</taxon>
        <taxon>Euarchontoglires</taxon>
        <taxon>Glires</taxon>
        <taxon>Rodentia</taxon>
        <taxon>Myomorpha</taxon>
        <taxon>Muroidea</taxon>
        <taxon>Cricetidae</taxon>
        <taxon>Neotominae</taxon>
        <taxon>Neotoma</taxon>
    </lineage>
</organism>
<comment type="subcellular location">
    <subcellularLocation>
        <location evidence="3">Cell membrane</location>
        <topology evidence="3">Peripheral membrane protein</topology>
        <orientation evidence="3">Cytoplasmic side</orientation>
    </subcellularLocation>
    <subcellularLocation>
        <location evidence="2">Cytoplasm</location>
        <location evidence="2">Cytoskeleton</location>
    </subcellularLocation>
    <subcellularLocation>
        <location evidence="1">Cytoplasmic vesicle membrane</location>
        <topology evidence="1">Peripheral membrane protein</topology>
        <orientation evidence="1">Cytoplasmic side</orientation>
    </subcellularLocation>
</comment>
<evidence type="ECO:0000259" key="15">
    <source>
        <dbReference type="PROSITE" id="PS51377"/>
    </source>
</evidence>
<accession>A0A1A6HFU5</accession>
<evidence type="ECO:0000256" key="5">
    <source>
        <dbReference type="ARBA" id="ARBA00022448"/>
    </source>
</evidence>
<feature type="compositionally biased region" description="Low complexity" evidence="14">
    <location>
        <begin position="399"/>
        <end position="414"/>
    </location>
</feature>
<dbReference type="InterPro" id="IPR029901">
    <property type="entry name" value="Spire"/>
</dbReference>
<dbReference type="PROSITE" id="PS51377">
    <property type="entry name" value="KIND"/>
    <property type="match status" value="1"/>
</dbReference>
<evidence type="ECO:0000256" key="8">
    <source>
        <dbReference type="ARBA" id="ARBA00022737"/>
    </source>
</evidence>
<dbReference type="GO" id="GO:0045010">
    <property type="term" value="P:actin nucleation"/>
    <property type="evidence" value="ECO:0007669"/>
    <property type="project" value="InterPro"/>
</dbReference>
<evidence type="ECO:0000256" key="11">
    <source>
        <dbReference type="ARBA" id="ARBA00023203"/>
    </source>
</evidence>
<keyword evidence="9" id="KW-0653">Protein transport</keyword>
<evidence type="ECO:0000256" key="1">
    <source>
        <dbReference type="ARBA" id="ARBA00004180"/>
    </source>
</evidence>